<dbReference type="RefSeq" id="WP_089947695.1">
    <property type="nucleotide sequence ID" value="NZ_FNOI01000006.1"/>
</dbReference>
<evidence type="ECO:0000313" key="9">
    <source>
        <dbReference type="EMBL" id="SDX33696.1"/>
    </source>
</evidence>
<evidence type="ECO:0000256" key="4">
    <source>
        <dbReference type="ARBA" id="ARBA00022759"/>
    </source>
</evidence>
<proteinExistence type="predicted"/>
<dbReference type="GO" id="GO:0016787">
    <property type="term" value="F:hydrolase activity"/>
    <property type="evidence" value="ECO:0007669"/>
    <property type="project" value="UniProtKB-KW"/>
</dbReference>
<dbReference type="EMBL" id="FNOI01000006">
    <property type="protein sequence ID" value="SDX33696.1"/>
    <property type="molecule type" value="Genomic_DNA"/>
</dbReference>
<dbReference type="Pfam" id="PF10150">
    <property type="entry name" value="RNase_E_G"/>
    <property type="match status" value="2"/>
</dbReference>
<dbReference type="InterPro" id="IPR004659">
    <property type="entry name" value="RNase_E/G"/>
</dbReference>
<dbReference type="GO" id="GO:0005737">
    <property type="term" value="C:cytoplasm"/>
    <property type="evidence" value="ECO:0007669"/>
    <property type="project" value="TreeGrafter"/>
</dbReference>
<keyword evidence="3" id="KW-0479">Metal-binding</keyword>
<dbReference type="InterPro" id="IPR019307">
    <property type="entry name" value="RNA-bd_AU-1/RNase_E/G"/>
</dbReference>
<evidence type="ECO:0000313" key="10">
    <source>
        <dbReference type="Proteomes" id="UP000199441"/>
    </source>
</evidence>
<keyword evidence="6" id="KW-0460">Magnesium</keyword>
<dbReference type="AlphaFoldDB" id="A0A1H3AVG0"/>
<evidence type="ECO:0000256" key="7">
    <source>
        <dbReference type="ARBA" id="ARBA00022884"/>
    </source>
</evidence>
<keyword evidence="10" id="KW-1185">Reference proteome</keyword>
<accession>A0A1H3AVG0</accession>
<dbReference type="GO" id="GO:0004540">
    <property type="term" value="F:RNA nuclease activity"/>
    <property type="evidence" value="ECO:0007669"/>
    <property type="project" value="InterPro"/>
</dbReference>
<keyword evidence="7" id="KW-0694">RNA-binding</keyword>
<protein>
    <submittedName>
        <fullName evidence="9">Ribonuclease E/G family protein</fullName>
    </submittedName>
</protein>
<dbReference type="GO" id="GO:0004519">
    <property type="term" value="F:endonuclease activity"/>
    <property type="evidence" value="ECO:0007669"/>
    <property type="project" value="UniProtKB-KW"/>
</dbReference>
<name>A0A1H3AVG0_9RHOB</name>
<dbReference type="PANTHER" id="PTHR30001:SF1">
    <property type="entry name" value="RIBONUCLEASE E_G-LIKE PROTEIN, CHLOROPLASTIC"/>
    <property type="match status" value="1"/>
</dbReference>
<reference evidence="10" key="1">
    <citation type="submission" date="2016-10" db="EMBL/GenBank/DDBJ databases">
        <authorList>
            <person name="Varghese N."/>
            <person name="Submissions S."/>
        </authorList>
    </citation>
    <scope>NUCLEOTIDE SEQUENCE [LARGE SCALE GENOMIC DNA]</scope>
    <source>
        <strain evidence="10">DSM 26922</strain>
    </source>
</reference>
<feature type="domain" description="RNA-binding protein AU-1/Ribonuclease E/G" evidence="8">
    <location>
        <begin position="105"/>
        <end position="201"/>
    </location>
</feature>
<organism evidence="9 10">
    <name type="scientific">Litoreibacter albidus</name>
    <dbReference type="NCBI Taxonomy" id="670155"/>
    <lineage>
        <taxon>Bacteria</taxon>
        <taxon>Pseudomonadati</taxon>
        <taxon>Pseudomonadota</taxon>
        <taxon>Alphaproteobacteria</taxon>
        <taxon>Rhodobacterales</taxon>
        <taxon>Roseobacteraceae</taxon>
        <taxon>Litoreibacter</taxon>
    </lineage>
</organism>
<dbReference type="GO" id="GO:0006364">
    <property type="term" value="P:rRNA processing"/>
    <property type="evidence" value="ECO:0007669"/>
    <property type="project" value="TreeGrafter"/>
</dbReference>
<feature type="domain" description="RNA-binding protein AU-1/Ribonuclease E/G" evidence="8">
    <location>
        <begin position="209"/>
        <end position="331"/>
    </location>
</feature>
<evidence type="ECO:0000256" key="1">
    <source>
        <dbReference type="ARBA" id="ARBA00001946"/>
    </source>
</evidence>
<dbReference type="GO" id="GO:0046872">
    <property type="term" value="F:metal ion binding"/>
    <property type="evidence" value="ECO:0007669"/>
    <property type="project" value="UniProtKB-KW"/>
</dbReference>
<keyword evidence="4" id="KW-0255">Endonuclease</keyword>
<evidence type="ECO:0000256" key="3">
    <source>
        <dbReference type="ARBA" id="ARBA00022723"/>
    </source>
</evidence>
<dbReference type="OrthoDB" id="9804278at2"/>
<keyword evidence="5" id="KW-0378">Hydrolase</keyword>
<dbReference type="PANTHER" id="PTHR30001">
    <property type="entry name" value="RIBONUCLEASE"/>
    <property type="match status" value="1"/>
</dbReference>
<comment type="cofactor">
    <cofactor evidence="1">
        <name>Mg(2+)</name>
        <dbReference type="ChEBI" id="CHEBI:18420"/>
    </cofactor>
</comment>
<dbReference type="Proteomes" id="UP000199441">
    <property type="component" value="Unassembled WGS sequence"/>
</dbReference>
<gene>
    <name evidence="9" type="ORF">SAMN04488001_2947</name>
</gene>
<evidence type="ECO:0000256" key="2">
    <source>
        <dbReference type="ARBA" id="ARBA00022722"/>
    </source>
</evidence>
<dbReference type="STRING" id="670155.SAMN04488001_2947"/>
<evidence type="ECO:0000256" key="6">
    <source>
        <dbReference type="ARBA" id="ARBA00022842"/>
    </source>
</evidence>
<evidence type="ECO:0000259" key="8">
    <source>
        <dbReference type="Pfam" id="PF10150"/>
    </source>
</evidence>
<keyword evidence="2" id="KW-0540">Nuclease</keyword>
<dbReference type="GO" id="GO:0003723">
    <property type="term" value="F:RNA binding"/>
    <property type="evidence" value="ECO:0007669"/>
    <property type="project" value="UniProtKB-KW"/>
</dbReference>
<sequence>MKGALIVLGELAGRDAAARMVDGILDDLLLAPDDNAPPAPGAIYRAVADRPLKGQGGMMMTLPDGQTALFRGAQGLKPGTTMLVQVTSYAETHKAVPVTDRLIFKGRSVIVTPGAKGLNVSRQVRDEDAREELLEALHRSRAPESGHGVIIRTGALGLDPDAIAEEADSLLDLADAVLADVDGAPELLVDAPGPHDLAWRDWPHADKTVEGFEAYGVLDALAELDRAEVPLGQASMFIEPTRALVAVDVNTGGDFSPASGLKANLAVAKALPRMLRLRGLGGQITLDLAPMPKKDRKQFEISLRSAFRADPIETSLVGWTPLGHYELQRKRERLPVPTGLAQ</sequence>
<evidence type="ECO:0000256" key="5">
    <source>
        <dbReference type="ARBA" id="ARBA00022801"/>
    </source>
</evidence>